<dbReference type="GO" id="GO:0016491">
    <property type="term" value="F:oxidoreductase activity"/>
    <property type="evidence" value="ECO:0007669"/>
    <property type="project" value="UniProtKB-KW"/>
</dbReference>
<dbReference type="HOGENOM" id="CLU_026673_11_0_9"/>
<dbReference type="SUPFAM" id="SSF51735">
    <property type="entry name" value="NAD(P)-binding Rossmann-fold domains"/>
    <property type="match status" value="1"/>
</dbReference>
<dbReference type="InterPro" id="IPR011032">
    <property type="entry name" value="GroES-like_sf"/>
</dbReference>
<dbReference type="GeneID" id="93643306"/>
<dbReference type="PANTHER" id="PTHR43401:SF2">
    <property type="entry name" value="L-THREONINE 3-DEHYDROGENASE"/>
    <property type="match status" value="1"/>
</dbReference>
<accession>A0A0B6ASG9</accession>
<dbReference type="InterPro" id="IPR050129">
    <property type="entry name" value="Zn_alcohol_dh"/>
</dbReference>
<dbReference type="RefSeq" id="WP_034651072.1">
    <property type="nucleotide sequence ID" value="NZ_BCVB01000011.1"/>
</dbReference>
<evidence type="ECO:0000313" key="5">
    <source>
        <dbReference type="Proteomes" id="UP000031829"/>
    </source>
</evidence>
<reference evidence="4 5" key="1">
    <citation type="journal article" date="2015" name="Genome Announc.">
        <title>Complete genome sequences for 35 biothreat assay-relevant bacillus species.</title>
        <authorList>
            <person name="Johnson S.L."/>
            <person name="Daligault H.E."/>
            <person name="Davenport K.W."/>
            <person name="Jaissle J."/>
            <person name="Frey K.G."/>
            <person name="Ladner J.T."/>
            <person name="Broomall S.M."/>
            <person name="Bishop-Lilly K.A."/>
            <person name="Bruce D.C."/>
            <person name="Gibbons H.S."/>
            <person name="Coyne S.R."/>
            <person name="Lo C.C."/>
            <person name="Meincke L."/>
            <person name="Munk A.C."/>
            <person name="Koroleva G.I."/>
            <person name="Rosenzweig C.N."/>
            <person name="Palacios G.F."/>
            <person name="Redden C.L."/>
            <person name="Minogue T.D."/>
            <person name="Chain P.S."/>
        </authorList>
    </citation>
    <scope>NUCLEOTIDE SEQUENCE [LARGE SCALE GENOMIC DNA]</scope>
    <source>
        <strain evidence="5">ATCC 14581 / DSM 32 / JCM 2506 / NBRC 15308 / NCIMB 9376 / NCTC 10342 / NRRL B-14308 / VKM B-512</strain>
    </source>
</reference>
<dbReference type="Gene3D" id="3.40.50.720">
    <property type="entry name" value="NAD(P)-binding Rossmann-like Domain"/>
    <property type="match status" value="1"/>
</dbReference>
<sequence>MKAGVYVSETKAVMQQKAKPVIKEGEALVQVSHAGICGTDMMIYFGKHPRAQAPLIMGHEFSGVIEEIRGETEFSLGDRVVVEPTLSCRTCEACVRGQFHVCKKLKLIGIDQDGGFAEYVAVPVNRLHLLPEKLSSPHAALAEPVAVAVHTVRRSRLKIGDQAVILGAGPIGLLIGMIAKRAGAKKVMISDISSYRLTKAKELGFIPIDAAKKDVVKEVCLLTNDVGADVVFEVAGNQITAKQMVETSRIQGEIVVVSVYKNAPEVDLAAMHFKEISLTTTRCYTKEDFQTAIDLLANGEIAADSLISHKLQLEDIQAGFEFMQRPDESLKVLFAPNGEENEQ</sequence>
<dbReference type="Pfam" id="PF00107">
    <property type="entry name" value="ADH_zinc_N"/>
    <property type="match status" value="1"/>
</dbReference>
<dbReference type="InterPro" id="IPR013154">
    <property type="entry name" value="ADH-like_N"/>
</dbReference>
<name>A0A0B6ASG9_PRIM2</name>
<dbReference type="PANTHER" id="PTHR43401">
    <property type="entry name" value="L-THREONINE 3-DEHYDROGENASE"/>
    <property type="match status" value="1"/>
</dbReference>
<gene>
    <name evidence="4" type="ORF">BG04_5358</name>
</gene>
<dbReference type="Proteomes" id="UP000031829">
    <property type="component" value="Chromosome"/>
</dbReference>
<dbReference type="Gene3D" id="3.90.180.10">
    <property type="entry name" value="Medium-chain alcohol dehydrogenases, catalytic domain"/>
    <property type="match status" value="1"/>
</dbReference>
<evidence type="ECO:0000256" key="1">
    <source>
        <dbReference type="ARBA" id="ARBA00023002"/>
    </source>
</evidence>
<dbReference type="KEGG" id="bmeg:BG04_5358"/>
<feature type="domain" description="Alcohol dehydrogenase-like C-terminal" evidence="2">
    <location>
        <begin position="170"/>
        <end position="297"/>
    </location>
</feature>
<evidence type="ECO:0000313" key="4">
    <source>
        <dbReference type="EMBL" id="AJI24067.1"/>
    </source>
</evidence>
<proteinExistence type="predicted"/>
<feature type="domain" description="Alcohol dehydrogenase-like N-terminal" evidence="3">
    <location>
        <begin position="24"/>
        <end position="132"/>
    </location>
</feature>
<protein>
    <submittedName>
        <fullName evidence="4">Zinc-binding dehydrogenase family protein</fullName>
    </submittedName>
</protein>
<dbReference type="InterPro" id="IPR036291">
    <property type="entry name" value="NAD(P)-bd_dom_sf"/>
</dbReference>
<dbReference type="Pfam" id="PF08240">
    <property type="entry name" value="ADH_N"/>
    <property type="match status" value="1"/>
</dbReference>
<evidence type="ECO:0000259" key="2">
    <source>
        <dbReference type="Pfam" id="PF00107"/>
    </source>
</evidence>
<organism evidence="4 5">
    <name type="scientific">Priestia megaterium (strain ATCC 14581 / DSM 32 / CCUG 1817 / JCM 2506 / NBRC 15308 / NCIMB 9376 / NCTC 10342 / NRRL B-14308 / VKM B-512 / Ford 19)</name>
    <name type="common">Bacillus megaterium</name>
    <dbReference type="NCBI Taxonomy" id="1348623"/>
    <lineage>
        <taxon>Bacteria</taxon>
        <taxon>Bacillati</taxon>
        <taxon>Bacillota</taxon>
        <taxon>Bacilli</taxon>
        <taxon>Bacillales</taxon>
        <taxon>Bacillaceae</taxon>
        <taxon>Priestia</taxon>
    </lineage>
</organism>
<dbReference type="InterPro" id="IPR013149">
    <property type="entry name" value="ADH-like_C"/>
</dbReference>
<dbReference type="EMBL" id="CP009920">
    <property type="protein sequence ID" value="AJI24067.1"/>
    <property type="molecule type" value="Genomic_DNA"/>
</dbReference>
<evidence type="ECO:0000259" key="3">
    <source>
        <dbReference type="Pfam" id="PF08240"/>
    </source>
</evidence>
<dbReference type="SUPFAM" id="SSF50129">
    <property type="entry name" value="GroES-like"/>
    <property type="match status" value="1"/>
</dbReference>
<dbReference type="AlphaFoldDB" id="A0A0B6ASG9"/>
<keyword evidence="1" id="KW-0560">Oxidoreductase</keyword>